<feature type="compositionally biased region" description="Acidic residues" evidence="1">
    <location>
        <begin position="1140"/>
        <end position="1150"/>
    </location>
</feature>
<feature type="region of interest" description="Disordered" evidence="1">
    <location>
        <begin position="1068"/>
        <end position="1150"/>
    </location>
</feature>
<feature type="compositionally biased region" description="Polar residues" evidence="1">
    <location>
        <begin position="1093"/>
        <end position="1107"/>
    </location>
</feature>
<protein>
    <submittedName>
        <fullName evidence="2">Uncharacterized protein</fullName>
    </submittedName>
</protein>
<feature type="compositionally biased region" description="Polar residues" evidence="1">
    <location>
        <begin position="985"/>
        <end position="1015"/>
    </location>
</feature>
<feature type="compositionally biased region" description="Basic and acidic residues" evidence="1">
    <location>
        <begin position="823"/>
        <end position="833"/>
    </location>
</feature>
<gene>
    <name evidence="2" type="ORF">GCG54_00004164</name>
</gene>
<reference evidence="2" key="1">
    <citation type="journal article" date="2020" name="Phytopathology">
        <title>Genome sequence and comparative analysis of Colletotrichum gloeosporioides isolated from Liriodendron leaves.</title>
        <authorList>
            <person name="Fu F.F."/>
            <person name="Hao Z."/>
            <person name="Wang P."/>
            <person name="Lu Y."/>
            <person name="Xue L.J."/>
            <person name="Wei G."/>
            <person name="Tian Y."/>
            <person name="Baishi H."/>
            <person name="Xu H."/>
            <person name="Shi J."/>
            <person name="Cheng T."/>
            <person name="Wang G."/>
            <person name="Yi Y."/>
            <person name="Chen J."/>
        </authorList>
    </citation>
    <scope>NUCLEOTIDE SEQUENCE</scope>
    <source>
        <strain evidence="2">Lc1</strain>
    </source>
</reference>
<feature type="region of interest" description="Disordered" evidence="1">
    <location>
        <begin position="548"/>
        <end position="572"/>
    </location>
</feature>
<feature type="compositionally biased region" description="Low complexity" evidence="1">
    <location>
        <begin position="792"/>
        <end position="822"/>
    </location>
</feature>
<dbReference type="AlphaFoldDB" id="A0A8H4CJB8"/>
<dbReference type="RefSeq" id="XP_045264053.1">
    <property type="nucleotide sequence ID" value="XM_045404218.1"/>
</dbReference>
<dbReference type="GeneID" id="69011320"/>
<sequence length="1150" mass="127132">MTEPERSTRPGVLHGTSAPLENALRTELYAAIEAIYAAGGSDTSSVPKPEPLAANDNRHDGPDAASKRLSEVLKFWGSRIEARNLLHQRAFYHLHPPANIRDFESWVLARDMCAADAALVARLRCECPKAGFEVLPVVLEYTGTACQYDAWVSKEQSNGHASEPQIGEDGYWKTYQHVRHTPHVYQFRGFSGANLAEEIDCKEGNVLDERNIAWERARRGLFFWQGPQEQRYFDEERQARENNPKWYQKIVPGTTADLGKYFAPAIMIVPTSTQLDLVDFAENPQPCANVWWHLLKQCEAPVKRQEHFEVLEALCDYVFPKESEAPAETRILGMRVSNREDWAKALDPLIMGDLIVVSLVFRAHSLFERLAANTPVHPTINYDLLCQNADRTGYSAAKALGALRRFFFKNAHFLQVAAAMNKMPVDLENIEATNVAKELINEAMALLKPPVTANHSRVIADFLKFFENFDDWSEMVNTAISRSRELRESVPFILGLLNRLLDVAKRNSLPIDQVDMFYKKWQTPIINSSPGMVGQLVSNALKDQSTEAQTARQTWCEDEPSAELLEGQSQPPPTSFGLIAGLFKGLDRLGMESELNDLVNHVVHHQEEIKPIHMAPLWLHCLKSLHDLVDPSPAFQKLFRAIFGLYHKMVFDDASLQFEDAPSSITPLRPCCADCKYLDAYFEQPNWKKFHLVKPKKVIDHIQEQLRQQRKPIETTIFGKNEMSITMQLNKVSLVNKELGKLEALRRQEASRTVRQFEPSRLLPFLGDKGDIMWKLGDAHSAEPIQRTPARPSLTSASGSGLSRTSSSSSASTSGSTATPSRSVRETVVKREPGSGARTTVGGLVTPKTEPRNELARVKTEHTPSSSSNHGHSRSIRDMFASVKKEKTPGSAHAKSGLSTRDRLKSLQPPRREQSTPKFNDYSKPPMGSLDNAGASSSSRAPEPVVKRDPLASFGGGGTRNREPVRNGIRKRAGLAPNAPPLLKTVSSFASRHNATPGPSTTPPLNTTPGSSASASRAPDFVSAILDAEKARKKRSSKSTWEVKTAAGNVVGAGTSSAMAKSRFDGLAKDKENATRRTHFGTSAAGRAASVLSARSPNICGSSTTTGSKRKADDDLIDLCGSSSPERASKRKKSAATFDPFDDDDPFADM</sequence>
<reference evidence="2" key="2">
    <citation type="submission" date="2020-03" db="EMBL/GenBank/DDBJ databases">
        <authorList>
            <person name="Fu F.-F."/>
            <person name="Chen J."/>
        </authorList>
    </citation>
    <scope>NUCLEOTIDE SEQUENCE</scope>
    <source>
        <strain evidence="2">Lc1</strain>
    </source>
</reference>
<organism evidence="2 3">
    <name type="scientific">Colletotrichum gloeosporioides</name>
    <name type="common">Anthracnose fungus</name>
    <name type="synonym">Glomerella cingulata</name>
    <dbReference type="NCBI Taxonomy" id="474922"/>
    <lineage>
        <taxon>Eukaryota</taxon>
        <taxon>Fungi</taxon>
        <taxon>Dikarya</taxon>
        <taxon>Ascomycota</taxon>
        <taxon>Pezizomycotina</taxon>
        <taxon>Sordariomycetes</taxon>
        <taxon>Hypocreomycetidae</taxon>
        <taxon>Glomerellales</taxon>
        <taxon>Glomerellaceae</taxon>
        <taxon>Colletotrichum</taxon>
        <taxon>Colletotrichum gloeosporioides species complex</taxon>
    </lineage>
</organism>
<evidence type="ECO:0000256" key="1">
    <source>
        <dbReference type="SAM" id="MobiDB-lite"/>
    </source>
</evidence>
<feature type="compositionally biased region" description="Basic and acidic residues" evidence="1">
    <location>
        <begin position="849"/>
        <end position="862"/>
    </location>
</feature>
<proteinExistence type="predicted"/>
<feature type="compositionally biased region" description="Basic and acidic residues" evidence="1">
    <location>
        <begin position="900"/>
        <end position="915"/>
    </location>
</feature>
<comment type="caution">
    <text evidence="2">The sequence shown here is derived from an EMBL/GenBank/DDBJ whole genome shotgun (WGS) entry which is preliminary data.</text>
</comment>
<feature type="region of interest" description="Disordered" evidence="1">
    <location>
        <begin position="40"/>
        <end position="64"/>
    </location>
</feature>
<dbReference type="EMBL" id="WVTB01000048">
    <property type="protein sequence ID" value="KAF3804894.1"/>
    <property type="molecule type" value="Genomic_DNA"/>
</dbReference>
<accession>A0A8H4CJB8</accession>
<evidence type="ECO:0000313" key="2">
    <source>
        <dbReference type="EMBL" id="KAF3804894.1"/>
    </source>
</evidence>
<dbReference type="Proteomes" id="UP000613401">
    <property type="component" value="Unassembled WGS sequence"/>
</dbReference>
<keyword evidence="3" id="KW-1185">Reference proteome</keyword>
<feature type="region of interest" description="Disordered" evidence="1">
    <location>
        <begin position="783"/>
        <end position="1019"/>
    </location>
</feature>
<evidence type="ECO:0000313" key="3">
    <source>
        <dbReference type="Proteomes" id="UP000613401"/>
    </source>
</evidence>
<name>A0A8H4CJB8_COLGL</name>